<evidence type="ECO:0000313" key="2">
    <source>
        <dbReference type="Proteomes" id="UP001386955"/>
    </source>
</evidence>
<sequence length="230" mass="26120">MPARTTTLLPRRCHTTVTQLSPSCCITATHRLFRSHKEKKRAPATLITTLCPTIAPPPHHTASQLPHHRCTTIAMVSLALTRRKTPSSHVKHHITHPVATSPLHCCCTTFVNRHRLYLTLRRRKMCISHTTQLSHRCHLAMLITTPLSSPTALVSLLELNDTSSRRLNSGVLSSLHKTLKHRFHIARLHSLLSSLQPITLTLFLVARLLPLTITSFLNFEIFMIWDYSFF</sequence>
<gene>
    <name evidence="1" type="ORF">VNO78_01886</name>
</gene>
<protein>
    <submittedName>
        <fullName evidence="1">Uncharacterized protein</fullName>
    </submittedName>
</protein>
<reference evidence="1 2" key="1">
    <citation type="submission" date="2024-01" db="EMBL/GenBank/DDBJ databases">
        <title>The genomes of 5 underutilized Papilionoideae crops provide insights into root nodulation and disease resistanc.</title>
        <authorList>
            <person name="Jiang F."/>
        </authorList>
    </citation>
    <scope>NUCLEOTIDE SEQUENCE [LARGE SCALE GENOMIC DNA]</scope>
    <source>
        <strain evidence="1">DUOXIRENSHENG_FW03</strain>
        <tissue evidence="1">Leaves</tissue>
    </source>
</reference>
<keyword evidence="2" id="KW-1185">Reference proteome</keyword>
<dbReference type="AlphaFoldDB" id="A0AAN9XUW1"/>
<comment type="caution">
    <text evidence="1">The sequence shown here is derived from an EMBL/GenBank/DDBJ whole genome shotgun (WGS) entry which is preliminary data.</text>
</comment>
<name>A0AAN9XUW1_PSOTE</name>
<dbReference type="EMBL" id="JAYMYS010000001">
    <property type="protein sequence ID" value="KAK7410793.1"/>
    <property type="molecule type" value="Genomic_DNA"/>
</dbReference>
<organism evidence="1 2">
    <name type="scientific">Psophocarpus tetragonolobus</name>
    <name type="common">Winged bean</name>
    <name type="synonym">Dolichos tetragonolobus</name>
    <dbReference type="NCBI Taxonomy" id="3891"/>
    <lineage>
        <taxon>Eukaryota</taxon>
        <taxon>Viridiplantae</taxon>
        <taxon>Streptophyta</taxon>
        <taxon>Embryophyta</taxon>
        <taxon>Tracheophyta</taxon>
        <taxon>Spermatophyta</taxon>
        <taxon>Magnoliopsida</taxon>
        <taxon>eudicotyledons</taxon>
        <taxon>Gunneridae</taxon>
        <taxon>Pentapetalae</taxon>
        <taxon>rosids</taxon>
        <taxon>fabids</taxon>
        <taxon>Fabales</taxon>
        <taxon>Fabaceae</taxon>
        <taxon>Papilionoideae</taxon>
        <taxon>50 kb inversion clade</taxon>
        <taxon>NPAAA clade</taxon>
        <taxon>indigoferoid/millettioid clade</taxon>
        <taxon>Phaseoleae</taxon>
        <taxon>Psophocarpus</taxon>
    </lineage>
</organism>
<evidence type="ECO:0000313" key="1">
    <source>
        <dbReference type="EMBL" id="KAK7410793.1"/>
    </source>
</evidence>
<proteinExistence type="predicted"/>
<dbReference type="Proteomes" id="UP001386955">
    <property type="component" value="Unassembled WGS sequence"/>
</dbReference>
<accession>A0AAN9XUW1</accession>